<proteinExistence type="predicted"/>
<reference evidence="1 2" key="1">
    <citation type="submission" date="2016-05" db="EMBL/GenBank/DDBJ databases">
        <title>A degradative enzymes factory behind the ericoid mycorrhizal symbiosis.</title>
        <authorList>
            <consortium name="DOE Joint Genome Institute"/>
            <person name="Martino E."/>
            <person name="Morin E."/>
            <person name="Grelet G."/>
            <person name="Kuo A."/>
            <person name="Kohler A."/>
            <person name="Daghino S."/>
            <person name="Barry K."/>
            <person name="Choi C."/>
            <person name="Cichocki N."/>
            <person name="Clum A."/>
            <person name="Copeland A."/>
            <person name="Hainaut M."/>
            <person name="Haridas S."/>
            <person name="Labutti K."/>
            <person name="Lindquist E."/>
            <person name="Lipzen A."/>
            <person name="Khouja H.-R."/>
            <person name="Murat C."/>
            <person name="Ohm R."/>
            <person name="Olson A."/>
            <person name="Spatafora J."/>
            <person name="Veneault-Fourrey C."/>
            <person name="Henrissat B."/>
            <person name="Grigoriev I."/>
            <person name="Martin F."/>
            <person name="Perotto S."/>
        </authorList>
    </citation>
    <scope>NUCLEOTIDE SEQUENCE [LARGE SCALE GENOMIC DNA]</scope>
    <source>
        <strain evidence="1 2">UAMH 7357</strain>
    </source>
</reference>
<evidence type="ECO:0000313" key="2">
    <source>
        <dbReference type="Proteomes" id="UP000235672"/>
    </source>
</evidence>
<dbReference type="Proteomes" id="UP000235672">
    <property type="component" value="Unassembled WGS sequence"/>
</dbReference>
<sequence length="133" mass="14858">MEVEFLMRYYVSINGNAFDIDGEVETATATPVSPRCNTAQHCFLLCRPSTQLRCILLLLRLVLYLFPLLIVLHSNYQPSAIDPVDFAASANPLLWSPASTELLHDYDYDYDHDSSPLRGCSSFPPNLPSSTTS</sequence>
<keyword evidence="2" id="KW-1185">Reference proteome</keyword>
<accession>A0A2J6PUY1</accession>
<evidence type="ECO:0000313" key="1">
    <source>
        <dbReference type="EMBL" id="PMD17799.1"/>
    </source>
</evidence>
<protein>
    <submittedName>
        <fullName evidence="1">Uncharacterized protein</fullName>
    </submittedName>
</protein>
<dbReference type="EMBL" id="KZ613497">
    <property type="protein sequence ID" value="PMD17799.1"/>
    <property type="molecule type" value="Genomic_DNA"/>
</dbReference>
<gene>
    <name evidence="1" type="ORF">NA56DRAFT_707195</name>
</gene>
<name>A0A2J6PUY1_9HELO</name>
<dbReference type="AlphaFoldDB" id="A0A2J6PUY1"/>
<organism evidence="1 2">
    <name type="scientific">Hyaloscypha hepaticicola</name>
    <dbReference type="NCBI Taxonomy" id="2082293"/>
    <lineage>
        <taxon>Eukaryota</taxon>
        <taxon>Fungi</taxon>
        <taxon>Dikarya</taxon>
        <taxon>Ascomycota</taxon>
        <taxon>Pezizomycotina</taxon>
        <taxon>Leotiomycetes</taxon>
        <taxon>Helotiales</taxon>
        <taxon>Hyaloscyphaceae</taxon>
        <taxon>Hyaloscypha</taxon>
    </lineage>
</organism>